<comment type="caution">
    <text evidence="1">The sequence shown here is derived from an EMBL/GenBank/DDBJ whole genome shotgun (WGS) entry which is preliminary data.</text>
</comment>
<protein>
    <submittedName>
        <fullName evidence="1">Enoyl-(Acyl carrier protein) reductase domain-containing protein</fullName>
    </submittedName>
</protein>
<proteinExistence type="predicted"/>
<keyword evidence="2" id="KW-1185">Reference proteome</keyword>
<gene>
    <name evidence="1" type="ORF">DdX_11082</name>
</gene>
<dbReference type="InterPro" id="IPR002347">
    <property type="entry name" value="SDR_fam"/>
</dbReference>
<dbReference type="SUPFAM" id="SSF51735">
    <property type="entry name" value="NAD(P)-binding Rossmann-fold domains"/>
    <property type="match status" value="1"/>
</dbReference>
<dbReference type="InterPro" id="IPR036291">
    <property type="entry name" value="NAD(P)-bd_dom_sf"/>
</dbReference>
<dbReference type="FunFam" id="3.40.50.720:FF:000084">
    <property type="entry name" value="Short-chain dehydrogenase reductase"/>
    <property type="match status" value="1"/>
</dbReference>
<evidence type="ECO:0000313" key="2">
    <source>
        <dbReference type="Proteomes" id="UP001201812"/>
    </source>
</evidence>
<dbReference type="Pfam" id="PF13561">
    <property type="entry name" value="adh_short_C2"/>
    <property type="match status" value="1"/>
</dbReference>
<name>A0AAD4MZU6_9BILA</name>
<accession>A0AAD4MZU6</accession>
<reference evidence="1" key="1">
    <citation type="submission" date="2022-01" db="EMBL/GenBank/DDBJ databases">
        <title>Genome Sequence Resource for Two Populations of Ditylenchus destructor, the Migratory Endoparasitic Phytonematode.</title>
        <authorList>
            <person name="Zhang H."/>
            <person name="Lin R."/>
            <person name="Xie B."/>
        </authorList>
    </citation>
    <scope>NUCLEOTIDE SEQUENCE</scope>
    <source>
        <strain evidence="1">BazhouSP</strain>
    </source>
</reference>
<dbReference type="Gene3D" id="3.40.50.720">
    <property type="entry name" value="NAD(P)-binding Rossmann-like Domain"/>
    <property type="match status" value="1"/>
</dbReference>
<dbReference type="PRINTS" id="PR00080">
    <property type="entry name" value="SDRFAMILY"/>
</dbReference>
<dbReference type="Proteomes" id="UP001201812">
    <property type="component" value="Unassembled WGS sequence"/>
</dbReference>
<dbReference type="PANTHER" id="PTHR44115:SF2">
    <property type="entry name" value="NAD(P)-BINDING PROTEIN"/>
    <property type="match status" value="1"/>
</dbReference>
<evidence type="ECO:0000313" key="1">
    <source>
        <dbReference type="EMBL" id="KAI1709692.1"/>
    </source>
</evidence>
<organism evidence="1 2">
    <name type="scientific">Ditylenchus destructor</name>
    <dbReference type="NCBI Taxonomy" id="166010"/>
    <lineage>
        <taxon>Eukaryota</taxon>
        <taxon>Metazoa</taxon>
        <taxon>Ecdysozoa</taxon>
        <taxon>Nematoda</taxon>
        <taxon>Chromadorea</taxon>
        <taxon>Rhabditida</taxon>
        <taxon>Tylenchina</taxon>
        <taxon>Tylenchomorpha</taxon>
        <taxon>Sphaerularioidea</taxon>
        <taxon>Anguinidae</taxon>
        <taxon>Anguininae</taxon>
        <taxon>Ditylenchus</taxon>
    </lineage>
</organism>
<dbReference type="PANTHER" id="PTHR44115">
    <property type="entry name" value="PROTEIN CBG09704"/>
    <property type="match status" value="1"/>
</dbReference>
<dbReference type="EMBL" id="JAKKPZ010000029">
    <property type="protein sequence ID" value="KAI1709692.1"/>
    <property type="molecule type" value="Genomic_DNA"/>
</dbReference>
<sequence length="270" mass="29691">MAKRFEGKVVVITGSSAGIGQDAAVEFAKEGALVVIHGQNPDRLNETENMLIEAGVPTERILKVFGSMEDTETPARIVAKTVEKFGRIDVLINNAGTSSKPGEKNQHELDNLDFLYKVNYRSVIEMTQLAMPYLEKTKGNVINVSSACSIKPYPVAVFYSSLKAGLDHFTRNYAFKYGRRGVRINCINPGFVRTSIVHRKGALGNPERFEEYALNSSLKRIAQPNEMSSIMKFLASDDASYVTGACWMADGGVSLHSPPLDLDEAMMMSI</sequence>
<dbReference type="AlphaFoldDB" id="A0AAD4MZU6"/>
<dbReference type="PRINTS" id="PR00081">
    <property type="entry name" value="GDHRDH"/>
</dbReference>